<keyword evidence="9" id="KW-0479">Metal-binding</keyword>
<evidence type="ECO:0000256" key="4">
    <source>
        <dbReference type="ARBA" id="ARBA00005300"/>
    </source>
</evidence>
<dbReference type="Pfam" id="PF01693">
    <property type="entry name" value="Cauli_VI"/>
    <property type="match status" value="1"/>
</dbReference>
<dbReference type="InterPro" id="IPR012337">
    <property type="entry name" value="RNaseH-like_sf"/>
</dbReference>
<dbReference type="Proteomes" id="UP000309117">
    <property type="component" value="Unassembled WGS sequence"/>
</dbReference>
<name>A0A4S2BQJ1_9LACO</name>
<dbReference type="SUPFAM" id="SSF55658">
    <property type="entry name" value="L9 N-domain-like"/>
    <property type="match status" value="1"/>
</dbReference>
<reference evidence="14 15" key="1">
    <citation type="submission" date="2019-04" db="EMBL/GenBank/DDBJ databases">
        <title>Microbes associate with the intestines of laboratory mice.</title>
        <authorList>
            <person name="Navarre W."/>
            <person name="Wong E."/>
            <person name="Huang K."/>
            <person name="Tropini C."/>
            <person name="Ng K."/>
            <person name="Yu B."/>
        </authorList>
    </citation>
    <scope>NUCLEOTIDE SEQUENCE [LARGE SCALE GENOMIC DNA]</scope>
    <source>
        <strain evidence="14 15">NM61_E11</strain>
    </source>
</reference>
<dbReference type="SUPFAM" id="SSF53098">
    <property type="entry name" value="Ribonuclease H-like"/>
    <property type="match status" value="1"/>
</dbReference>
<feature type="domain" description="RNase H type-1" evidence="13">
    <location>
        <begin position="79"/>
        <end position="236"/>
    </location>
</feature>
<comment type="caution">
    <text evidence="14">The sequence shown here is derived from an EMBL/GenBank/DDBJ whole genome shotgun (WGS) entry which is preliminary data.</text>
</comment>
<evidence type="ECO:0000256" key="2">
    <source>
        <dbReference type="ARBA" id="ARBA00001946"/>
    </source>
</evidence>
<sequence>MKFYAVKSGRKPGIYRTWEEAKKQVDGFSGAEYKSFDKVTDATEYMNFGKEERDRVMEKDESALNEAANKIIKLNPKSDDYFAYIYTDGGTRNSGAGVKGGSVAPTDKAAWAYLIEWDGKRISNSGGEYGATNNKMEQTGFINALEKLIELGFNEKKLMFRLDSKYVLQPITEGWLEGWKKRGWKKSSGELANVEEWKKIDKLLANFPDAHFEWVKGHANHPGNEFVDGLLNQYMDEEM</sequence>
<evidence type="ECO:0000256" key="1">
    <source>
        <dbReference type="ARBA" id="ARBA00000077"/>
    </source>
</evidence>
<keyword evidence="11" id="KW-0378">Hydrolase</keyword>
<evidence type="ECO:0000313" key="14">
    <source>
        <dbReference type="EMBL" id="TGY17278.1"/>
    </source>
</evidence>
<dbReference type="InterPro" id="IPR009027">
    <property type="entry name" value="Ribosomal_bL9/RNase_H1_N"/>
</dbReference>
<dbReference type="InterPro" id="IPR036397">
    <property type="entry name" value="RNaseH_sf"/>
</dbReference>
<dbReference type="RefSeq" id="WP_004039675.1">
    <property type="nucleotide sequence ID" value="NZ_AQFR02000003.1"/>
</dbReference>
<keyword evidence="12" id="KW-0460">Magnesium</keyword>
<evidence type="ECO:0000256" key="12">
    <source>
        <dbReference type="ARBA" id="ARBA00022842"/>
    </source>
</evidence>
<dbReference type="EC" id="3.1.26.4" evidence="6"/>
<dbReference type="Gene3D" id="3.40.970.10">
    <property type="entry name" value="Ribonuclease H1, N-terminal domain"/>
    <property type="match status" value="1"/>
</dbReference>
<dbReference type="FunFam" id="3.40.970.10:FF:000002">
    <property type="entry name" value="Ribonuclease H"/>
    <property type="match status" value="1"/>
</dbReference>
<evidence type="ECO:0000256" key="6">
    <source>
        <dbReference type="ARBA" id="ARBA00012180"/>
    </source>
</evidence>
<evidence type="ECO:0000256" key="10">
    <source>
        <dbReference type="ARBA" id="ARBA00022759"/>
    </source>
</evidence>
<dbReference type="Gene3D" id="3.30.420.10">
    <property type="entry name" value="Ribonuclease H-like superfamily/Ribonuclease H"/>
    <property type="match status" value="1"/>
</dbReference>
<dbReference type="InterPro" id="IPR050092">
    <property type="entry name" value="RNase_H"/>
</dbReference>
<evidence type="ECO:0000256" key="9">
    <source>
        <dbReference type="ARBA" id="ARBA00022723"/>
    </source>
</evidence>
<dbReference type="PANTHER" id="PTHR10642:SF26">
    <property type="entry name" value="RIBONUCLEASE H1"/>
    <property type="match status" value="1"/>
</dbReference>
<comment type="similarity">
    <text evidence="4">Belongs to the RNase H family.</text>
</comment>
<accession>A0A4S2BQJ1</accession>
<dbReference type="PROSITE" id="PS50879">
    <property type="entry name" value="RNASE_H_1"/>
    <property type="match status" value="1"/>
</dbReference>
<gene>
    <name evidence="14" type="ORF">E5351_02135</name>
</gene>
<evidence type="ECO:0000256" key="11">
    <source>
        <dbReference type="ARBA" id="ARBA00022801"/>
    </source>
</evidence>
<protein>
    <recommendedName>
        <fullName evidence="7">Ribonuclease H</fullName>
        <ecNumber evidence="6">3.1.26.4</ecNumber>
    </recommendedName>
</protein>
<comment type="catalytic activity">
    <reaction evidence="1">
        <text>Endonucleolytic cleavage to 5'-phosphomonoester.</text>
        <dbReference type="EC" id="3.1.26.4"/>
    </reaction>
</comment>
<evidence type="ECO:0000256" key="5">
    <source>
        <dbReference type="ARBA" id="ARBA00011245"/>
    </source>
</evidence>
<dbReference type="GO" id="GO:0003676">
    <property type="term" value="F:nucleic acid binding"/>
    <property type="evidence" value="ECO:0007669"/>
    <property type="project" value="InterPro"/>
</dbReference>
<evidence type="ECO:0000256" key="3">
    <source>
        <dbReference type="ARBA" id="ARBA00004065"/>
    </source>
</evidence>
<dbReference type="Pfam" id="PF00075">
    <property type="entry name" value="RNase_H"/>
    <property type="match status" value="1"/>
</dbReference>
<keyword evidence="10" id="KW-0255">Endonuclease</keyword>
<comment type="cofactor">
    <cofactor evidence="2">
        <name>Mg(2+)</name>
        <dbReference type="ChEBI" id="CHEBI:18420"/>
    </cofactor>
</comment>
<evidence type="ECO:0000259" key="13">
    <source>
        <dbReference type="PROSITE" id="PS50879"/>
    </source>
</evidence>
<dbReference type="CDD" id="cd09278">
    <property type="entry name" value="RNase_HI_prokaryote_like"/>
    <property type="match status" value="1"/>
</dbReference>
<keyword evidence="8" id="KW-0540">Nuclease</keyword>
<organism evidence="14 15">
    <name type="scientific">Lactobacillus intestinalis</name>
    <dbReference type="NCBI Taxonomy" id="151781"/>
    <lineage>
        <taxon>Bacteria</taxon>
        <taxon>Bacillati</taxon>
        <taxon>Bacillota</taxon>
        <taxon>Bacilli</taxon>
        <taxon>Lactobacillales</taxon>
        <taxon>Lactobacillaceae</taxon>
        <taxon>Lactobacillus</taxon>
    </lineage>
</organism>
<dbReference type="InterPro" id="IPR011320">
    <property type="entry name" value="RNase_H1_N"/>
</dbReference>
<evidence type="ECO:0000256" key="8">
    <source>
        <dbReference type="ARBA" id="ARBA00022722"/>
    </source>
</evidence>
<dbReference type="InterPro" id="IPR037056">
    <property type="entry name" value="RNase_H1_N_sf"/>
</dbReference>
<dbReference type="InterPro" id="IPR022892">
    <property type="entry name" value="RNaseHI"/>
</dbReference>
<dbReference type="InterPro" id="IPR017067">
    <property type="entry name" value="RNase_H1_euk"/>
</dbReference>
<comment type="function">
    <text evidence="3">Endonuclease that specifically degrades the RNA of RNA-DNA hybrids.</text>
</comment>
<dbReference type="AlphaFoldDB" id="A0A4S2BQJ1"/>
<dbReference type="EMBL" id="SRYV01000002">
    <property type="protein sequence ID" value="TGY17278.1"/>
    <property type="molecule type" value="Genomic_DNA"/>
</dbReference>
<evidence type="ECO:0000313" key="15">
    <source>
        <dbReference type="Proteomes" id="UP000309117"/>
    </source>
</evidence>
<dbReference type="GO" id="GO:0000287">
    <property type="term" value="F:magnesium ion binding"/>
    <property type="evidence" value="ECO:0007669"/>
    <property type="project" value="InterPro"/>
</dbReference>
<comment type="subunit">
    <text evidence="5">Monomer.</text>
</comment>
<evidence type="ECO:0000256" key="7">
    <source>
        <dbReference type="ARBA" id="ARBA00017721"/>
    </source>
</evidence>
<dbReference type="GO" id="GO:0004523">
    <property type="term" value="F:RNA-DNA hybrid ribonuclease activity"/>
    <property type="evidence" value="ECO:0007669"/>
    <property type="project" value="UniProtKB-EC"/>
</dbReference>
<dbReference type="GO" id="GO:0043137">
    <property type="term" value="P:DNA replication, removal of RNA primer"/>
    <property type="evidence" value="ECO:0007669"/>
    <property type="project" value="TreeGrafter"/>
</dbReference>
<proteinExistence type="inferred from homology"/>
<dbReference type="PANTHER" id="PTHR10642">
    <property type="entry name" value="RIBONUCLEASE H1"/>
    <property type="match status" value="1"/>
</dbReference>
<dbReference type="PIRSF" id="PIRSF036852">
    <property type="entry name" value="Ribonuclease_H1_euk"/>
    <property type="match status" value="1"/>
</dbReference>
<dbReference type="InterPro" id="IPR002156">
    <property type="entry name" value="RNaseH_domain"/>
</dbReference>